<evidence type="ECO:0008006" key="3">
    <source>
        <dbReference type="Google" id="ProtNLM"/>
    </source>
</evidence>
<dbReference type="EMBL" id="CP047423">
    <property type="protein sequence ID" value="QPD02446.1"/>
    <property type="molecule type" value="Genomic_DNA"/>
</dbReference>
<name>A0A7S8IXT5_9BACT</name>
<evidence type="ECO:0000313" key="2">
    <source>
        <dbReference type="Proteomes" id="UP000593737"/>
    </source>
</evidence>
<accession>A0A7S8IXT5</accession>
<dbReference type="Proteomes" id="UP000593737">
    <property type="component" value="Chromosome"/>
</dbReference>
<sequence>MAETTPGIDLAIYRKLAGIGPCTFDELVRRLSTYSWAQVFSAVDRLSREGTISVSRTRGVDYVISNRASSSHSQVFARLRCQTALF</sequence>
<protein>
    <recommendedName>
        <fullName evidence="3">DprA winged helix domain-containing protein</fullName>
    </recommendedName>
</protein>
<dbReference type="KEGG" id="nkf:Nkreftii_000220"/>
<proteinExistence type="predicted"/>
<organism evidence="1 2">
    <name type="scientific">Candidatus Nitrospira kreftii</name>
    <dbReference type="NCBI Taxonomy" id="2652173"/>
    <lineage>
        <taxon>Bacteria</taxon>
        <taxon>Pseudomonadati</taxon>
        <taxon>Nitrospirota</taxon>
        <taxon>Nitrospiria</taxon>
        <taxon>Nitrospirales</taxon>
        <taxon>Nitrospiraceae</taxon>
        <taxon>Nitrospira</taxon>
    </lineage>
</organism>
<evidence type="ECO:0000313" key="1">
    <source>
        <dbReference type="EMBL" id="QPD02446.1"/>
    </source>
</evidence>
<reference evidence="1 2" key="1">
    <citation type="journal article" date="2020" name="ISME J.">
        <title>Enrichment and physiological characterization of a novel comammox Nitrospira indicates ammonium inhibition of complete nitrification.</title>
        <authorList>
            <person name="Sakoula D."/>
            <person name="Koch H."/>
            <person name="Frank J."/>
            <person name="Jetten M.S.M."/>
            <person name="van Kessel M.A.H.J."/>
            <person name="Lucker S."/>
        </authorList>
    </citation>
    <scope>NUCLEOTIDE SEQUENCE [LARGE SCALE GENOMIC DNA]</scope>
    <source>
        <strain evidence="1">Comreactor17</strain>
    </source>
</reference>
<gene>
    <name evidence="1" type="ORF">Nkreftii_000220</name>
</gene>
<dbReference type="AlphaFoldDB" id="A0A7S8IXT5"/>